<name>A0A819DXC7_9BILA</name>
<organism evidence="9 10">
    <name type="scientific">Adineta steineri</name>
    <dbReference type="NCBI Taxonomy" id="433720"/>
    <lineage>
        <taxon>Eukaryota</taxon>
        <taxon>Metazoa</taxon>
        <taxon>Spiralia</taxon>
        <taxon>Gnathifera</taxon>
        <taxon>Rotifera</taxon>
        <taxon>Eurotatoria</taxon>
        <taxon>Bdelloidea</taxon>
        <taxon>Adinetida</taxon>
        <taxon>Adinetidae</taxon>
        <taxon>Adineta</taxon>
    </lineage>
</organism>
<accession>A0A819DXC7</accession>
<dbReference type="Gene3D" id="3.10.110.10">
    <property type="entry name" value="Ubiquitin Conjugating Enzyme"/>
    <property type="match status" value="1"/>
</dbReference>
<dbReference type="GO" id="GO:0005524">
    <property type="term" value="F:ATP binding"/>
    <property type="evidence" value="ECO:0007669"/>
    <property type="project" value="UniProtKB-KW"/>
</dbReference>
<dbReference type="InterPro" id="IPR016135">
    <property type="entry name" value="UBQ-conjugating_enzyme/RWD"/>
</dbReference>
<evidence type="ECO:0000256" key="2">
    <source>
        <dbReference type="ARBA" id="ARBA00022679"/>
    </source>
</evidence>
<keyword evidence="3" id="KW-0547">Nucleotide-binding</keyword>
<dbReference type="EC" id="2.3.2.23" evidence="1"/>
<dbReference type="EMBL" id="CAJNOG010000328">
    <property type="protein sequence ID" value="CAF1177312.1"/>
    <property type="molecule type" value="Genomic_DNA"/>
</dbReference>
<comment type="caution">
    <text evidence="9">The sequence shown here is derived from an EMBL/GenBank/DDBJ whole genome shotgun (WGS) entry which is preliminary data.</text>
</comment>
<sequence>MGSKMATPHRFRKLTKEEFNPSYNLLGHCFRRLIREIRCLDDYSDDILSVSFDAKSNDYKHWEATIKGPVGTPYENGVFVLDIRFSDDHPLKPPTIKFKTKIYHPNISSKGEICMDILRAQWTMALTVDKALISIVSLLSDPNTDDFLVPEAAFLYQANRTEYNRKAKEWTRTYAMAVAVVMEAQHEDLNEVSTLYCSAF</sequence>
<dbReference type="GO" id="GO:0061631">
    <property type="term" value="F:ubiquitin conjugating enzyme activity"/>
    <property type="evidence" value="ECO:0007669"/>
    <property type="project" value="UniProtKB-EC"/>
</dbReference>
<dbReference type="Proteomes" id="UP000663868">
    <property type="component" value="Unassembled WGS sequence"/>
</dbReference>
<dbReference type="Proteomes" id="UP000663860">
    <property type="component" value="Unassembled WGS sequence"/>
</dbReference>
<evidence type="ECO:0000313" key="8">
    <source>
        <dbReference type="EMBL" id="CAF1355057.1"/>
    </source>
</evidence>
<reference evidence="9" key="1">
    <citation type="submission" date="2021-02" db="EMBL/GenBank/DDBJ databases">
        <authorList>
            <person name="Nowell W R."/>
        </authorList>
    </citation>
    <scope>NUCLEOTIDE SEQUENCE</scope>
</reference>
<evidence type="ECO:0000259" key="6">
    <source>
        <dbReference type="PROSITE" id="PS50127"/>
    </source>
</evidence>
<protein>
    <recommendedName>
        <fullName evidence="1">E2 ubiquitin-conjugating enzyme</fullName>
        <ecNumber evidence="1">2.3.2.23</ecNumber>
    </recommendedName>
</protein>
<dbReference type="Pfam" id="PF00179">
    <property type="entry name" value="UQ_con"/>
    <property type="match status" value="1"/>
</dbReference>
<evidence type="ECO:0000313" key="9">
    <source>
        <dbReference type="EMBL" id="CAF3840655.1"/>
    </source>
</evidence>
<dbReference type="SMART" id="SM00212">
    <property type="entry name" value="UBCc"/>
    <property type="match status" value="1"/>
</dbReference>
<evidence type="ECO:0000313" key="7">
    <source>
        <dbReference type="EMBL" id="CAF1177312.1"/>
    </source>
</evidence>
<proteinExistence type="predicted"/>
<dbReference type="AlphaFoldDB" id="A0A819DXC7"/>
<feature type="domain" description="UBC core" evidence="6">
    <location>
        <begin position="28"/>
        <end position="176"/>
    </location>
</feature>
<keyword evidence="2" id="KW-0808">Transferase</keyword>
<keyword evidence="4" id="KW-0833">Ubl conjugation pathway</keyword>
<gene>
    <name evidence="8" type="ORF">IZO911_LOCUS36989</name>
    <name evidence="7" type="ORF">JYZ213_LOCUS25573</name>
    <name evidence="9" type="ORF">KXQ929_LOCUS19459</name>
</gene>
<dbReference type="FunFam" id="3.10.110.10:FF:000060">
    <property type="entry name" value="Ubiquitin conjugating enzyme (UbcB)"/>
    <property type="match status" value="1"/>
</dbReference>
<dbReference type="Proteomes" id="UP000663845">
    <property type="component" value="Unassembled WGS sequence"/>
</dbReference>
<evidence type="ECO:0000256" key="5">
    <source>
        <dbReference type="ARBA" id="ARBA00022840"/>
    </source>
</evidence>
<dbReference type="PROSITE" id="PS50127">
    <property type="entry name" value="UBC_2"/>
    <property type="match status" value="1"/>
</dbReference>
<dbReference type="EMBL" id="CAJOBB010001319">
    <property type="protein sequence ID" value="CAF3840655.1"/>
    <property type="molecule type" value="Genomic_DNA"/>
</dbReference>
<dbReference type="InterPro" id="IPR000608">
    <property type="entry name" value="UBC"/>
</dbReference>
<dbReference type="EMBL" id="CAJNOE010000899">
    <property type="protein sequence ID" value="CAF1355057.1"/>
    <property type="molecule type" value="Genomic_DNA"/>
</dbReference>
<evidence type="ECO:0000313" key="10">
    <source>
        <dbReference type="Proteomes" id="UP000663868"/>
    </source>
</evidence>
<keyword evidence="5" id="KW-0067">ATP-binding</keyword>
<evidence type="ECO:0000256" key="1">
    <source>
        <dbReference type="ARBA" id="ARBA00012486"/>
    </source>
</evidence>
<evidence type="ECO:0000256" key="4">
    <source>
        <dbReference type="ARBA" id="ARBA00022786"/>
    </source>
</evidence>
<evidence type="ECO:0000256" key="3">
    <source>
        <dbReference type="ARBA" id="ARBA00022741"/>
    </source>
</evidence>
<dbReference type="SUPFAM" id="SSF54495">
    <property type="entry name" value="UBC-like"/>
    <property type="match status" value="1"/>
</dbReference>
<dbReference type="PANTHER" id="PTHR24068">
    <property type="entry name" value="UBIQUITIN-CONJUGATING ENZYME E2"/>
    <property type="match status" value="1"/>
</dbReference>